<keyword evidence="2" id="KW-0723">Serine/threonine-protein kinase</keyword>
<accession>A0AAD9SHQ7</accession>
<feature type="region of interest" description="Disordered" evidence="9">
    <location>
        <begin position="260"/>
        <end position="303"/>
    </location>
</feature>
<keyword evidence="6" id="KW-0067">ATP-binding</keyword>
<keyword evidence="5" id="KW-0418">Kinase</keyword>
<dbReference type="AlphaFoldDB" id="A0AAD9SHQ7"/>
<organism evidence="11 12">
    <name type="scientific">Phomopsis amygdali</name>
    <name type="common">Fusicoccum amygdali</name>
    <dbReference type="NCBI Taxonomy" id="1214568"/>
    <lineage>
        <taxon>Eukaryota</taxon>
        <taxon>Fungi</taxon>
        <taxon>Dikarya</taxon>
        <taxon>Ascomycota</taxon>
        <taxon>Pezizomycotina</taxon>
        <taxon>Sordariomycetes</taxon>
        <taxon>Sordariomycetidae</taxon>
        <taxon>Diaporthales</taxon>
        <taxon>Diaporthaceae</taxon>
        <taxon>Diaporthe</taxon>
    </lineage>
</organism>
<dbReference type="GO" id="GO:0005737">
    <property type="term" value="C:cytoplasm"/>
    <property type="evidence" value="ECO:0007669"/>
    <property type="project" value="TreeGrafter"/>
</dbReference>
<gene>
    <name evidence="11" type="ORF">N8I77_006410</name>
</gene>
<evidence type="ECO:0000256" key="7">
    <source>
        <dbReference type="ARBA" id="ARBA00047899"/>
    </source>
</evidence>
<dbReference type="GO" id="GO:0004674">
    <property type="term" value="F:protein serine/threonine kinase activity"/>
    <property type="evidence" value="ECO:0007669"/>
    <property type="project" value="UniProtKB-KW"/>
</dbReference>
<evidence type="ECO:0000256" key="8">
    <source>
        <dbReference type="ARBA" id="ARBA00048679"/>
    </source>
</evidence>
<keyword evidence="4" id="KW-0547">Nucleotide-binding</keyword>
<evidence type="ECO:0000259" key="10">
    <source>
        <dbReference type="PROSITE" id="PS50011"/>
    </source>
</evidence>
<dbReference type="GO" id="GO:0005524">
    <property type="term" value="F:ATP binding"/>
    <property type="evidence" value="ECO:0007669"/>
    <property type="project" value="UniProtKB-KW"/>
</dbReference>
<evidence type="ECO:0000256" key="3">
    <source>
        <dbReference type="ARBA" id="ARBA00022679"/>
    </source>
</evidence>
<dbReference type="EC" id="2.7.11.1" evidence="1"/>
<dbReference type="Proteomes" id="UP001265746">
    <property type="component" value="Unassembled WGS sequence"/>
</dbReference>
<dbReference type="SMART" id="SM00220">
    <property type="entry name" value="S_TKc"/>
    <property type="match status" value="1"/>
</dbReference>
<comment type="caution">
    <text evidence="11">The sequence shown here is derived from an EMBL/GenBank/DDBJ whole genome shotgun (WGS) entry which is preliminary data.</text>
</comment>
<evidence type="ECO:0000313" key="12">
    <source>
        <dbReference type="Proteomes" id="UP001265746"/>
    </source>
</evidence>
<proteinExistence type="predicted"/>
<feature type="domain" description="Protein kinase" evidence="10">
    <location>
        <begin position="1"/>
        <end position="359"/>
    </location>
</feature>
<evidence type="ECO:0000256" key="2">
    <source>
        <dbReference type="ARBA" id="ARBA00022527"/>
    </source>
</evidence>
<protein>
    <recommendedName>
        <fullName evidence="1">non-specific serine/threonine protein kinase</fullName>
        <ecNumber evidence="1">2.7.11.1</ecNumber>
    </recommendedName>
</protein>
<dbReference type="InterPro" id="IPR011009">
    <property type="entry name" value="Kinase-like_dom_sf"/>
</dbReference>
<dbReference type="GO" id="GO:0000245">
    <property type="term" value="P:spliceosomal complex assembly"/>
    <property type="evidence" value="ECO:0007669"/>
    <property type="project" value="TreeGrafter"/>
</dbReference>
<name>A0AAD9SHQ7_PHOAM</name>
<evidence type="ECO:0000256" key="1">
    <source>
        <dbReference type="ARBA" id="ARBA00012513"/>
    </source>
</evidence>
<dbReference type="GO" id="GO:0050684">
    <property type="term" value="P:regulation of mRNA processing"/>
    <property type="evidence" value="ECO:0007669"/>
    <property type="project" value="TreeGrafter"/>
</dbReference>
<dbReference type="PANTHER" id="PTHR47634">
    <property type="entry name" value="PROTEIN KINASE DOMAIN-CONTAINING PROTEIN-RELATED"/>
    <property type="match status" value="1"/>
</dbReference>
<evidence type="ECO:0000256" key="4">
    <source>
        <dbReference type="ARBA" id="ARBA00022741"/>
    </source>
</evidence>
<dbReference type="SUPFAM" id="SSF56112">
    <property type="entry name" value="Protein kinase-like (PK-like)"/>
    <property type="match status" value="2"/>
</dbReference>
<comment type="catalytic activity">
    <reaction evidence="8">
        <text>L-seryl-[protein] + ATP = O-phospho-L-seryl-[protein] + ADP + H(+)</text>
        <dbReference type="Rhea" id="RHEA:17989"/>
        <dbReference type="Rhea" id="RHEA-COMP:9863"/>
        <dbReference type="Rhea" id="RHEA-COMP:11604"/>
        <dbReference type="ChEBI" id="CHEBI:15378"/>
        <dbReference type="ChEBI" id="CHEBI:29999"/>
        <dbReference type="ChEBI" id="CHEBI:30616"/>
        <dbReference type="ChEBI" id="CHEBI:83421"/>
        <dbReference type="ChEBI" id="CHEBI:456216"/>
        <dbReference type="EC" id="2.7.11.1"/>
    </reaction>
</comment>
<keyword evidence="3" id="KW-0808">Transferase</keyword>
<sequence>MSSRPPTPSPEEPVDGYVGCRFHENATACEWGESYRPGGYHPVRLGDTFYDRFHVIRKIGYGSFSTVWLAHDDLIVHGDLHAGNILVSIRPQDCEAGTIGKLRQNPDDGEPLRRLDGKIDLWAPTYLLPPAGLLAYVSTELDPFVKLVDLGGSFRFDEIPTKITTPRALRAPETILKLPVGPSIDIWSFGCLAFELITGHDLIGRPSLLMGDGPETIDDEHRIKLSEIIGPLPELLFDAWRRGPAYFGPDGKRVIVAEEKDVDDESMGYESDTESPVDLSDLEDTEFDEDPVSPEMDSSEDPLSYTRLSEALENMFRRWKPEGTSDTEERDILHLLRWVLQLEAKDRPTVEGILGHKWFQT</sequence>
<evidence type="ECO:0000256" key="6">
    <source>
        <dbReference type="ARBA" id="ARBA00022840"/>
    </source>
</evidence>
<dbReference type="Gene3D" id="1.10.510.10">
    <property type="entry name" value="Transferase(Phosphotransferase) domain 1"/>
    <property type="match status" value="1"/>
</dbReference>
<dbReference type="PANTHER" id="PTHR47634:SF9">
    <property type="entry name" value="PROTEIN KINASE DOMAIN-CONTAINING PROTEIN-RELATED"/>
    <property type="match status" value="1"/>
</dbReference>
<dbReference type="InterPro" id="IPR051334">
    <property type="entry name" value="SRPK"/>
</dbReference>
<dbReference type="Gene3D" id="3.30.200.20">
    <property type="entry name" value="Phosphorylase Kinase, domain 1"/>
    <property type="match status" value="1"/>
</dbReference>
<comment type="catalytic activity">
    <reaction evidence="7">
        <text>L-threonyl-[protein] + ATP = O-phospho-L-threonyl-[protein] + ADP + H(+)</text>
        <dbReference type="Rhea" id="RHEA:46608"/>
        <dbReference type="Rhea" id="RHEA-COMP:11060"/>
        <dbReference type="Rhea" id="RHEA-COMP:11605"/>
        <dbReference type="ChEBI" id="CHEBI:15378"/>
        <dbReference type="ChEBI" id="CHEBI:30013"/>
        <dbReference type="ChEBI" id="CHEBI:30616"/>
        <dbReference type="ChEBI" id="CHEBI:61977"/>
        <dbReference type="ChEBI" id="CHEBI:456216"/>
        <dbReference type="EC" id="2.7.11.1"/>
    </reaction>
</comment>
<dbReference type="InterPro" id="IPR000719">
    <property type="entry name" value="Prot_kinase_dom"/>
</dbReference>
<dbReference type="GO" id="GO:0005634">
    <property type="term" value="C:nucleus"/>
    <property type="evidence" value="ECO:0007669"/>
    <property type="project" value="TreeGrafter"/>
</dbReference>
<evidence type="ECO:0000256" key="9">
    <source>
        <dbReference type="SAM" id="MobiDB-lite"/>
    </source>
</evidence>
<feature type="compositionally biased region" description="Acidic residues" evidence="9">
    <location>
        <begin position="260"/>
        <end position="300"/>
    </location>
</feature>
<dbReference type="EMBL" id="JAUJFL010000003">
    <property type="protein sequence ID" value="KAK2607758.1"/>
    <property type="molecule type" value="Genomic_DNA"/>
</dbReference>
<reference evidence="11" key="1">
    <citation type="submission" date="2023-06" db="EMBL/GenBank/DDBJ databases">
        <authorList>
            <person name="Noh H."/>
        </authorList>
    </citation>
    <scope>NUCLEOTIDE SEQUENCE</scope>
    <source>
        <strain evidence="11">DUCC20226</strain>
    </source>
</reference>
<dbReference type="PROSITE" id="PS50011">
    <property type="entry name" value="PROTEIN_KINASE_DOM"/>
    <property type="match status" value="1"/>
</dbReference>
<evidence type="ECO:0000256" key="5">
    <source>
        <dbReference type="ARBA" id="ARBA00022777"/>
    </source>
</evidence>
<keyword evidence="12" id="KW-1185">Reference proteome</keyword>
<evidence type="ECO:0000313" key="11">
    <source>
        <dbReference type="EMBL" id="KAK2607758.1"/>
    </source>
</evidence>